<protein>
    <submittedName>
        <fullName evidence="3">Uncharacterized protein</fullName>
    </submittedName>
</protein>
<sequence>MKCVSRSFLGVKEEEFMKTGNKYVIYGLIVSVILILTVFVFWPEERGGSWFESESEKKERAERMAKNSPPGGSGSAFDSGGSGGTLQDIDDSVPIERILEDYKEWSQYPPNSRPLTKYNEDLIKPFYIQTSAIPMADSADSKEANGYTCQLQPLTWAVIGSQDQMRITFECRGPEGKRIPVDIKGARIWREFDGEKFGALSPDYGDNGVNGDDLAKDLLYTFQWKPTGKDWGDMILEVEFRYAPGFKKTGKLNISFYSSPGKPAELSGAFSDTTSDGSLVVRVGVNVYKAGNYHLEGNLKHAETGEYIAWASFDSKLPSGYGEAEFLFYGKLIRDSGLDGPYVLTDVRGHRVNLAIDPEWFSQGEAGLKKIQAAKTVEPDRELILPYKDFFKTKFYDVKQFTSKLWDSNEKQRRIKELESMER</sequence>
<keyword evidence="2" id="KW-0472">Membrane</keyword>
<evidence type="ECO:0000313" key="4">
    <source>
        <dbReference type="Proteomes" id="UP000276407"/>
    </source>
</evidence>
<feature type="region of interest" description="Disordered" evidence="1">
    <location>
        <begin position="52"/>
        <end position="89"/>
    </location>
</feature>
<keyword evidence="2" id="KW-0812">Transmembrane</keyword>
<evidence type="ECO:0000256" key="1">
    <source>
        <dbReference type="SAM" id="MobiDB-lite"/>
    </source>
</evidence>
<dbReference type="AlphaFoldDB" id="A0AAD0UQ33"/>
<evidence type="ECO:0000256" key="2">
    <source>
        <dbReference type="SAM" id="Phobius"/>
    </source>
</evidence>
<gene>
    <name evidence="3" type="ORF">EFP84_13835</name>
</gene>
<feature type="compositionally biased region" description="Basic and acidic residues" evidence="1">
    <location>
        <begin position="54"/>
        <end position="65"/>
    </location>
</feature>
<dbReference type="Proteomes" id="UP000276407">
    <property type="component" value="Chromosome 1"/>
</dbReference>
<name>A0AAD0UQ33_9LEPT</name>
<dbReference type="KEGG" id="lkm:EFP84_13835"/>
<evidence type="ECO:0000313" key="3">
    <source>
        <dbReference type="EMBL" id="AYV56478.1"/>
    </source>
</evidence>
<proteinExistence type="predicted"/>
<reference evidence="3 4" key="1">
    <citation type="submission" date="2018-11" db="EMBL/GenBank/DDBJ databases">
        <title>Complete genome sequence of Leptospira kmetyi isolate LS 001/16 from soil sample associated with a leptospirosis patient in Kelantan.</title>
        <authorList>
            <person name="Muhammad Yusoff F."/>
            <person name="Muhammad Yusoff S."/>
            <person name="Ahmad M.N."/>
            <person name="Yusof N.Y."/>
            <person name="Aziah I."/>
        </authorList>
    </citation>
    <scope>NUCLEOTIDE SEQUENCE [LARGE SCALE GENOMIC DNA]</scope>
    <source>
        <strain evidence="3 4">LS 001/16</strain>
    </source>
</reference>
<dbReference type="EMBL" id="CP033614">
    <property type="protein sequence ID" value="AYV56478.1"/>
    <property type="molecule type" value="Genomic_DNA"/>
</dbReference>
<feature type="transmembrane region" description="Helical" evidence="2">
    <location>
        <begin position="23"/>
        <end position="42"/>
    </location>
</feature>
<organism evidence="3 4">
    <name type="scientific">Leptospira kmetyi</name>
    <dbReference type="NCBI Taxonomy" id="408139"/>
    <lineage>
        <taxon>Bacteria</taxon>
        <taxon>Pseudomonadati</taxon>
        <taxon>Spirochaetota</taxon>
        <taxon>Spirochaetia</taxon>
        <taxon>Leptospirales</taxon>
        <taxon>Leptospiraceae</taxon>
        <taxon>Leptospira</taxon>
    </lineage>
</organism>
<accession>A0AAD0UQ33</accession>
<keyword evidence="2" id="KW-1133">Transmembrane helix</keyword>